<dbReference type="RefSeq" id="XP_031442555.2">
    <property type="nucleotide sequence ID" value="XM_031586695.2"/>
</dbReference>
<name>A0A6P8H5H7_CLUHA</name>
<feature type="compositionally biased region" description="Polar residues" evidence="1">
    <location>
        <begin position="173"/>
        <end position="196"/>
    </location>
</feature>
<keyword evidence="3" id="KW-1185">Reference proteome</keyword>
<dbReference type="KEGG" id="char:116225091"/>
<evidence type="ECO:0000256" key="2">
    <source>
        <dbReference type="SAM" id="SignalP"/>
    </source>
</evidence>
<gene>
    <name evidence="4" type="primary">LOC116225091</name>
</gene>
<feature type="compositionally biased region" description="Acidic residues" evidence="1">
    <location>
        <begin position="27"/>
        <end position="53"/>
    </location>
</feature>
<dbReference type="AlphaFoldDB" id="A0A6P8H5H7"/>
<organism evidence="3 4">
    <name type="scientific">Clupea harengus</name>
    <name type="common">Atlantic herring</name>
    <dbReference type="NCBI Taxonomy" id="7950"/>
    <lineage>
        <taxon>Eukaryota</taxon>
        <taxon>Metazoa</taxon>
        <taxon>Chordata</taxon>
        <taxon>Craniata</taxon>
        <taxon>Vertebrata</taxon>
        <taxon>Euteleostomi</taxon>
        <taxon>Actinopterygii</taxon>
        <taxon>Neopterygii</taxon>
        <taxon>Teleostei</taxon>
        <taxon>Clupei</taxon>
        <taxon>Clupeiformes</taxon>
        <taxon>Clupeoidei</taxon>
        <taxon>Clupeidae</taxon>
        <taxon>Clupea</taxon>
    </lineage>
</organism>
<feature type="chain" id="PRO_5035328852" evidence="2">
    <location>
        <begin position="22"/>
        <end position="271"/>
    </location>
</feature>
<accession>A0A6P8H5H7</accession>
<feature type="compositionally biased region" description="Polar residues" evidence="1">
    <location>
        <begin position="66"/>
        <end position="75"/>
    </location>
</feature>
<dbReference type="Proteomes" id="UP000515152">
    <property type="component" value="Chromosome 19"/>
</dbReference>
<evidence type="ECO:0000256" key="1">
    <source>
        <dbReference type="SAM" id="MobiDB-lite"/>
    </source>
</evidence>
<evidence type="ECO:0000313" key="4">
    <source>
        <dbReference type="RefSeq" id="XP_031442555.2"/>
    </source>
</evidence>
<feature type="signal peptide" evidence="2">
    <location>
        <begin position="1"/>
        <end position="21"/>
    </location>
</feature>
<keyword evidence="2" id="KW-0732">Signal</keyword>
<reference evidence="4" key="1">
    <citation type="submission" date="2025-08" db="UniProtKB">
        <authorList>
            <consortium name="RefSeq"/>
        </authorList>
    </citation>
    <scope>IDENTIFICATION</scope>
</reference>
<dbReference type="GeneID" id="116225091"/>
<evidence type="ECO:0000313" key="3">
    <source>
        <dbReference type="Proteomes" id="UP000515152"/>
    </source>
</evidence>
<proteinExistence type="predicted"/>
<feature type="compositionally biased region" description="Low complexity" evidence="1">
    <location>
        <begin position="129"/>
        <end position="138"/>
    </location>
</feature>
<sequence length="271" mass="28120">MLSRNLLIASAVVFLATTVSTAPVEEKEPEETEVETDDGEEEVSEEDADDDDDSRSQDLNKGTGAQHATTVSKDQGATPRPGIFVGESSNGQKQTADGAAHLGQDALISSSAAGGVHGDTGSDPHSHSSDPSSHVSTVNGGGSTSETDTAETLEVDTPELYPVMSSGPGDHGSSVSQVHADSHPSTMSHDSASSGRGDSVSVHSQDHSQSDPAGDPFRDSSQIEAPGSSLVGSEVPETENNGVYFSFLSFSSSFFCHWTLLQPLEPYGKNV</sequence>
<protein>
    <submittedName>
        <fullName evidence="4">Uncharacterized protein LOC116225091</fullName>
    </submittedName>
</protein>
<feature type="region of interest" description="Disordered" evidence="1">
    <location>
        <begin position="17"/>
        <end position="236"/>
    </location>
</feature>
<feature type="compositionally biased region" description="Acidic residues" evidence="1">
    <location>
        <begin position="148"/>
        <end position="157"/>
    </location>
</feature>